<dbReference type="Proteomes" id="UP000434554">
    <property type="component" value="Unassembled WGS sequence"/>
</dbReference>
<dbReference type="InterPro" id="IPR036034">
    <property type="entry name" value="PDZ_sf"/>
</dbReference>
<dbReference type="EMBL" id="WBKH01000001">
    <property type="protein sequence ID" value="KAB1479715.1"/>
    <property type="molecule type" value="Genomic_DNA"/>
</dbReference>
<protein>
    <recommendedName>
        <fullName evidence="4">PDZ domain-containing protein</fullName>
    </recommendedName>
</protein>
<dbReference type="GeneID" id="83054366"/>
<evidence type="ECO:0000313" key="2">
    <source>
        <dbReference type="EMBL" id="KAB1479715.1"/>
    </source>
</evidence>
<dbReference type="RefSeq" id="WP_006555636.1">
    <property type="nucleotide sequence ID" value="NZ_CALMIE010000098.1"/>
</dbReference>
<organism evidence="2 3">
    <name type="scientific">Veillonella seminalis</name>
    <dbReference type="NCBI Taxonomy" id="1502943"/>
    <lineage>
        <taxon>Bacteria</taxon>
        <taxon>Bacillati</taxon>
        <taxon>Bacillota</taxon>
        <taxon>Negativicutes</taxon>
        <taxon>Veillonellales</taxon>
        <taxon>Veillonellaceae</taxon>
        <taxon>Veillonella</taxon>
    </lineage>
</organism>
<name>A0A833CCH1_9FIRM</name>
<evidence type="ECO:0008006" key="4">
    <source>
        <dbReference type="Google" id="ProtNLM"/>
    </source>
</evidence>
<evidence type="ECO:0000313" key="3">
    <source>
        <dbReference type="Proteomes" id="UP000434554"/>
    </source>
</evidence>
<gene>
    <name evidence="2" type="ORF">F8R14_00080</name>
</gene>
<dbReference type="AlphaFoldDB" id="A0A833CCH1"/>
<feature type="region of interest" description="Disordered" evidence="1">
    <location>
        <begin position="421"/>
        <end position="441"/>
    </location>
</feature>
<accession>A0A833CCH1</accession>
<proteinExistence type="predicted"/>
<dbReference type="Gene3D" id="2.30.42.10">
    <property type="match status" value="1"/>
</dbReference>
<dbReference type="SUPFAM" id="SSF50156">
    <property type="entry name" value="PDZ domain-like"/>
    <property type="match status" value="1"/>
</dbReference>
<sequence length="441" mass="50614">MRRRLFILWGLLVFMMMQCFWVMGYSTRDNPPVFGIVHQNDSSIVFAREHLDYNEYYFVELQKVQKNGNTQTLLRIWGPSDYDKVEIRSPKGKSVFLIEDTSIPIPTPQIGEDRWYTVDLNEWIQLPNPDSCQIRLHRPNGKYYTVTAKRLLACARQLTGNMLPQDKVKEPKPYGPFYSIFYPNVSLEQVRNTFAYYLNGPSKIGNSKIYRKGNCHYLMSTKLPLIAFLLEGQSGHGLATFKEVAGGVWMDMDFWSIGYTQYGYYCSTLVDDEVKNIGMEAVAMTYRHLVPFADYGIALNGGYNKSNPTIDTVNLTKHPELAAVQHGDKVLSINGIDLKASKNYSVEYMLTYGNAPLSITLQRKDNPPYTVEVIPQMNVPMHADVDVTAEVMKEERQHIKEEKLWQFWPQMPLPEVFDPMQSPDTHMDSPLTTPLLKGART</sequence>
<evidence type="ECO:0000256" key="1">
    <source>
        <dbReference type="SAM" id="MobiDB-lite"/>
    </source>
</evidence>
<reference evidence="2 3" key="1">
    <citation type="submission" date="2019-09" db="EMBL/GenBank/DDBJ databases">
        <title>Draft genome sequence of 3 type strains from the CCUG.</title>
        <authorList>
            <person name="Pineiro-Iglesias B."/>
            <person name="Tunovic T."/>
            <person name="Unosson C."/>
            <person name="Inganas E."/>
            <person name="Ohlen M."/>
            <person name="Cardew S."/>
            <person name="Jensie-Markopoulos S."/>
            <person name="Salva-Serra F."/>
            <person name="Jaen-Luchoro D."/>
            <person name="Karlsson R."/>
            <person name="Svensson-Stadler L."/>
            <person name="Chun J."/>
            <person name="Moore E."/>
        </authorList>
    </citation>
    <scope>NUCLEOTIDE SEQUENCE [LARGE SCALE GENOMIC DNA]</scope>
    <source>
        <strain evidence="2 3">CCUG 65427</strain>
    </source>
</reference>
<comment type="caution">
    <text evidence="2">The sequence shown here is derived from an EMBL/GenBank/DDBJ whole genome shotgun (WGS) entry which is preliminary data.</text>
</comment>